<dbReference type="Gene3D" id="1.20.1250.20">
    <property type="entry name" value="MFS general substrate transporter like domains"/>
    <property type="match status" value="1"/>
</dbReference>
<dbReference type="Proteomes" id="UP000320244">
    <property type="component" value="Unassembled WGS sequence"/>
</dbReference>
<dbReference type="GO" id="GO:0005886">
    <property type="term" value="C:plasma membrane"/>
    <property type="evidence" value="ECO:0007669"/>
    <property type="project" value="UniProtKB-SubCell"/>
</dbReference>
<reference evidence="8 9" key="1">
    <citation type="submission" date="2019-05" db="EMBL/GenBank/DDBJ databases">
        <authorList>
            <person name="Lee S.D."/>
        </authorList>
    </citation>
    <scope>NUCLEOTIDE SEQUENCE [LARGE SCALE GENOMIC DNA]</scope>
    <source>
        <strain evidence="8 9">C5-26</strain>
    </source>
</reference>
<keyword evidence="3 6" id="KW-1133">Transmembrane helix</keyword>
<comment type="caution">
    <text evidence="8">The sequence shown here is derived from an EMBL/GenBank/DDBJ whole genome shotgun (WGS) entry which is preliminary data.</text>
</comment>
<evidence type="ECO:0000256" key="4">
    <source>
        <dbReference type="ARBA" id="ARBA00023136"/>
    </source>
</evidence>
<gene>
    <name evidence="8" type="ORF">FGL98_17135</name>
</gene>
<evidence type="ECO:0000256" key="2">
    <source>
        <dbReference type="ARBA" id="ARBA00022692"/>
    </source>
</evidence>
<dbReference type="InterPro" id="IPR036259">
    <property type="entry name" value="MFS_trans_sf"/>
</dbReference>
<accession>A0A563DWY3</accession>
<feature type="region of interest" description="Disordered" evidence="5">
    <location>
        <begin position="71"/>
        <end position="100"/>
    </location>
</feature>
<evidence type="ECO:0000259" key="7">
    <source>
        <dbReference type="PROSITE" id="PS50850"/>
    </source>
</evidence>
<evidence type="ECO:0000256" key="3">
    <source>
        <dbReference type="ARBA" id="ARBA00022989"/>
    </source>
</evidence>
<feature type="compositionally biased region" description="Pro residues" evidence="5">
    <location>
        <begin position="90"/>
        <end position="100"/>
    </location>
</feature>
<evidence type="ECO:0000313" key="8">
    <source>
        <dbReference type="EMBL" id="TWP34443.1"/>
    </source>
</evidence>
<reference evidence="8 9" key="2">
    <citation type="submission" date="2019-08" db="EMBL/GenBank/DDBJ databases">
        <title>Jejuicoccus antrihumi gen. nov., sp. nov., a new member of the family Dermacoccaceae isolated from a cave.</title>
        <authorList>
            <person name="Schumann P."/>
            <person name="Kim I.S."/>
        </authorList>
    </citation>
    <scope>NUCLEOTIDE SEQUENCE [LARGE SCALE GENOMIC DNA]</scope>
    <source>
        <strain evidence="8 9">C5-26</strain>
    </source>
</reference>
<dbReference type="OrthoDB" id="9776171at2"/>
<comment type="subcellular location">
    <subcellularLocation>
        <location evidence="1">Cell membrane</location>
        <topology evidence="1">Multi-pass membrane protein</topology>
    </subcellularLocation>
</comment>
<dbReference type="InterPro" id="IPR020846">
    <property type="entry name" value="MFS_dom"/>
</dbReference>
<dbReference type="PROSITE" id="PS50850">
    <property type="entry name" value="MFS"/>
    <property type="match status" value="1"/>
</dbReference>
<organism evidence="8 9">
    <name type="scientific">Leekyejoonella antrihumi</name>
    <dbReference type="NCBI Taxonomy" id="1660198"/>
    <lineage>
        <taxon>Bacteria</taxon>
        <taxon>Bacillati</taxon>
        <taxon>Actinomycetota</taxon>
        <taxon>Actinomycetes</taxon>
        <taxon>Micrococcales</taxon>
        <taxon>Dermacoccaceae</taxon>
        <taxon>Leekyejoonella</taxon>
    </lineage>
</organism>
<proteinExistence type="predicted"/>
<dbReference type="AlphaFoldDB" id="A0A563DWY3"/>
<dbReference type="GO" id="GO:0022857">
    <property type="term" value="F:transmembrane transporter activity"/>
    <property type="evidence" value="ECO:0007669"/>
    <property type="project" value="InterPro"/>
</dbReference>
<keyword evidence="2 6" id="KW-0812">Transmembrane</keyword>
<keyword evidence="4 6" id="KW-0472">Membrane</keyword>
<dbReference type="InterPro" id="IPR005828">
    <property type="entry name" value="MFS_sugar_transport-like"/>
</dbReference>
<sequence length="100" mass="10261">MYLLAPVVGWMCDRVGRRALLAASCPVLLVALGLAGGAAPGASTRLAVGLVLLGLGWSMCTIAASTLLTESAPPAHESRSRVSPISRWDSPPPARAPCPE</sequence>
<feature type="transmembrane region" description="Helical" evidence="6">
    <location>
        <begin position="47"/>
        <end position="69"/>
    </location>
</feature>
<evidence type="ECO:0000256" key="1">
    <source>
        <dbReference type="ARBA" id="ARBA00004651"/>
    </source>
</evidence>
<evidence type="ECO:0000256" key="6">
    <source>
        <dbReference type="SAM" id="Phobius"/>
    </source>
</evidence>
<evidence type="ECO:0000256" key="5">
    <source>
        <dbReference type="SAM" id="MobiDB-lite"/>
    </source>
</evidence>
<feature type="domain" description="Major facilitator superfamily (MFS) profile" evidence="7">
    <location>
        <begin position="1"/>
        <end position="100"/>
    </location>
</feature>
<keyword evidence="9" id="KW-1185">Reference proteome</keyword>
<protein>
    <submittedName>
        <fullName evidence="8">MFS transporter</fullName>
    </submittedName>
</protein>
<name>A0A563DWY3_9MICO</name>
<evidence type="ECO:0000313" key="9">
    <source>
        <dbReference type="Proteomes" id="UP000320244"/>
    </source>
</evidence>
<dbReference type="Pfam" id="PF00083">
    <property type="entry name" value="Sugar_tr"/>
    <property type="match status" value="1"/>
</dbReference>
<dbReference type="EMBL" id="VCQV01000027">
    <property type="protein sequence ID" value="TWP34443.1"/>
    <property type="molecule type" value="Genomic_DNA"/>
</dbReference>
<dbReference type="SUPFAM" id="SSF103473">
    <property type="entry name" value="MFS general substrate transporter"/>
    <property type="match status" value="1"/>
</dbReference>